<proteinExistence type="inferred from homology"/>
<evidence type="ECO:0000256" key="2">
    <source>
        <dbReference type="ARBA" id="ARBA00007572"/>
    </source>
</evidence>
<dbReference type="Pfam" id="PF04679">
    <property type="entry name" value="DNA_ligase_A_C"/>
    <property type="match status" value="1"/>
</dbReference>
<dbReference type="InParanoid" id="A0A3N4KC31"/>
<dbReference type="FunFam" id="3.30.470.30:FF:000016">
    <property type="entry name" value="DNA ligase"/>
    <property type="match status" value="1"/>
</dbReference>
<dbReference type="GO" id="GO:0006281">
    <property type="term" value="P:DNA repair"/>
    <property type="evidence" value="ECO:0007669"/>
    <property type="project" value="UniProtKB-KW"/>
</dbReference>
<dbReference type="FunFam" id="1.10.3260.10:FF:000001">
    <property type="entry name" value="DNA ligase"/>
    <property type="match status" value="1"/>
</dbReference>
<dbReference type="AlphaFoldDB" id="A0A3N4KC31"/>
<dbReference type="EC" id="6.5.1.1" evidence="14"/>
<keyword evidence="10 14" id="KW-0234">DNA repair</keyword>
<keyword evidence="9 14" id="KW-0233">DNA recombination</keyword>
<dbReference type="NCBIfam" id="TIGR00574">
    <property type="entry name" value="dnl1"/>
    <property type="match status" value="1"/>
</dbReference>
<name>A0A3N4KC31_9PEZI</name>
<dbReference type="PROSITE" id="PS00333">
    <property type="entry name" value="DNA_LIGASE_A2"/>
    <property type="match status" value="1"/>
</dbReference>
<comment type="catalytic activity">
    <reaction evidence="13 14">
        <text>ATP + (deoxyribonucleotide)n-3'-hydroxyl + 5'-phospho-(deoxyribonucleotide)m = (deoxyribonucleotide)n+m + AMP + diphosphate.</text>
        <dbReference type="EC" id="6.5.1.1"/>
    </reaction>
</comment>
<dbReference type="EMBL" id="ML119169">
    <property type="protein sequence ID" value="RPB08053.1"/>
    <property type="molecule type" value="Genomic_DNA"/>
</dbReference>
<dbReference type="FunCoup" id="A0A3N4KC31">
    <property type="interactions" value="674"/>
</dbReference>
<keyword evidence="3 14" id="KW-0436">Ligase</keyword>
<dbReference type="Pfam" id="PF04675">
    <property type="entry name" value="DNA_ligase_A_N"/>
    <property type="match status" value="1"/>
</dbReference>
<feature type="compositionally biased region" description="Basic residues" evidence="16">
    <location>
        <begin position="87"/>
        <end position="96"/>
    </location>
</feature>
<evidence type="ECO:0000313" key="18">
    <source>
        <dbReference type="EMBL" id="RPB08053.1"/>
    </source>
</evidence>
<evidence type="ECO:0000313" key="19">
    <source>
        <dbReference type="Proteomes" id="UP000277580"/>
    </source>
</evidence>
<evidence type="ECO:0000256" key="5">
    <source>
        <dbReference type="ARBA" id="ARBA00022705"/>
    </source>
</evidence>
<dbReference type="GO" id="GO:0003910">
    <property type="term" value="F:DNA ligase (ATP) activity"/>
    <property type="evidence" value="ECO:0007669"/>
    <property type="project" value="UniProtKB-EC"/>
</dbReference>
<dbReference type="Pfam" id="PF01068">
    <property type="entry name" value="DNA_ligase_A_M"/>
    <property type="match status" value="2"/>
</dbReference>
<dbReference type="GO" id="GO:0051301">
    <property type="term" value="P:cell division"/>
    <property type="evidence" value="ECO:0007669"/>
    <property type="project" value="UniProtKB-KW"/>
</dbReference>
<keyword evidence="7 14" id="KW-0227">DNA damage</keyword>
<dbReference type="InterPro" id="IPR012340">
    <property type="entry name" value="NA-bd_OB-fold"/>
</dbReference>
<dbReference type="GO" id="GO:0005634">
    <property type="term" value="C:nucleus"/>
    <property type="evidence" value="ECO:0007669"/>
    <property type="project" value="UniProtKB-SubCell"/>
</dbReference>
<dbReference type="InterPro" id="IPR012310">
    <property type="entry name" value="DNA_ligase_ATP-dep_cent"/>
</dbReference>
<accession>A0A3N4KC31</accession>
<evidence type="ECO:0000256" key="3">
    <source>
        <dbReference type="ARBA" id="ARBA00022598"/>
    </source>
</evidence>
<dbReference type="CDD" id="cd07900">
    <property type="entry name" value="Adenylation_DNA_ligase_I_Euk"/>
    <property type="match status" value="1"/>
</dbReference>
<dbReference type="InterPro" id="IPR036599">
    <property type="entry name" value="DNA_ligase_N_sf"/>
</dbReference>
<keyword evidence="11" id="KW-0539">Nucleus</keyword>
<evidence type="ECO:0000256" key="9">
    <source>
        <dbReference type="ARBA" id="ARBA00023172"/>
    </source>
</evidence>
<evidence type="ECO:0000256" key="8">
    <source>
        <dbReference type="ARBA" id="ARBA00022840"/>
    </source>
</evidence>
<dbReference type="Gene3D" id="2.40.50.140">
    <property type="entry name" value="Nucleic acid-binding proteins"/>
    <property type="match status" value="1"/>
</dbReference>
<feature type="region of interest" description="Disordered" evidence="16">
    <location>
        <begin position="988"/>
        <end position="1010"/>
    </location>
</feature>
<comment type="similarity">
    <text evidence="2 15">Belongs to the ATP-dependent DNA ligase family.</text>
</comment>
<evidence type="ECO:0000256" key="4">
    <source>
        <dbReference type="ARBA" id="ARBA00022618"/>
    </source>
</evidence>
<dbReference type="OrthoDB" id="206088at2759"/>
<evidence type="ECO:0000256" key="15">
    <source>
        <dbReference type="RuleBase" id="RU004196"/>
    </source>
</evidence>
<dbReference type="InterPro" id="IPR012308">
    <property type="entry name" value="DNA_ligase_ATP-dep_N"/>
</dbReference>
<dbReference type="GO" id="GO:1903461">
    <property type="term" value="P:Okazaki fragment processing involved in mitotic DNA replication"/>
    <property type="evidence" value="ECO:0007669"/>
    <property type="project" value="TreeGrafter"/>
</dbReference>
<dbReference type="PROSITE" id="PS00697">
    <property type="entry name" value="DNA_LIGASE_A1"/>
    <property type="match status" value="1"/>
</dbReference>
<evidence type="ECO:0000256" key="14">
    <source>
        <dbReference type="RuleBase" id="RU000617"/>
    </source>
</evidence>
<dbReference type="InterPro" id="IPR012309">
    <property type="entry name" value="DNA_ligase_ATP-dep_C"/>
</dbReference>
<feature type="compositionally biased region" description="Basic and acidic residues" evidence="16">
    <location>
        <begin position="31"/>
        <end position="61"/>
    </location>
</feature>
<dbReference type="SUPFAM" id="SSF117018">
    <property type="entry name" value="ATP-dependent DNA ligase DNA-binding domain"/>
    <property type="match status" value="1"/>
</dbReference>
<feature type="region of interest" description="Disordered" evidence="16">
    <location>
        <begin position="1"/>
        <end position="330"/>
    </location>
</feature>
<evidence type="ECO:0000256" key="12">
    <source>
        <dbReference type="ARBA" id="ARBA00023306"/>
    </source>
</evidence>
<feature type="compositionally biased region" description="Basic and acidic residues" evidence="16">
    <location>
        <begin position="252"/>
        <end position="275"/>
    </location>
</feature>
<feature type="compositionally biased region" description="Basic residues" evidence="16">
    <location>
        <begin position="290"/>
        <end position="301"/>
    </location>
</feature>
<feature type="compositionally biased region" description="Basic and acidic residues" evidence="16">
    <location>
        <begin position="125"/>
        <end position="144"/>
    </location>
</feature>
<evidence type="ECO:0000256" key="11">
    <source>
        <dbReference type="ARBA" id="ARBA00023242"/>
    </source>
</evidence>
<dbReference type="InterPro" id="IPR016059">
    <property type="entry name" value="DNA_ligase_ATP-dep_CS"/>
</dbReference>
<keyword evidence="8 14" id="KW-0067">ATP-binding</keyword>
<dbReference type="GO" id="GO:0003677">
    <property type="term" value="F:DNA binding"/>
    <property type="evidence" value="ECO:0007669"/>
    <property type="project" value="InterPro"/>
</dbReference>
<dbReference type="Gene3D" id="1.10.3260.10">
    <property type="entry name" value="DNA ligase, ATP-dependent, N-terminal domain"/>
    <property type="match status" value="1"/>
</dbReference>
<organism evidence="18 19">
    <name type="scientific">Morchella conica CCBAS932</name>
    <dbReference type="NCBI Taxonomy" id="1392247"/>
    <lineage>
        <taxon>Eukaryota</taxon>
        <taxon>Fungi</taxon>
        <taxon>Dikarya</taxon>
        <taxon>Ascomycota</taxon>
        <taxon>Pezizomycotina</taxon>
        <taxon>Pezizomycetes</taxon>
        <taxon>Pezizales</taxon>
        <taxon>Morchellaceae</taxon>
        <taxon>Morchella</taxon>
    </lineage>
</organism>
<gene>
    <name evidence="18" type="ORF">P167DRAFT_539569</name>
</gene>
<sequence>MPPKQATLGRFFTLPAGTKPPVQQQTKLKVPKKDAAKAAGKDVADKGIDKETEPASEVARDDEGDAVMAGTNEAEDVAPEKTDKTAAPKKRSRKSSKTAEKEPESASEKEDLEPVSKKRSRKPSKAAEKEPESASEKEDLEPVTKRGKRSPPAKDKKPTKESQKSKEKEIKIKSEAEDEDDELIARKSKRLSIKDPKDVTPQEPKKNTKKSIKKEPNEAASEVEEEDDEPVTKRNKRSTKTKTPKKAPPTPKELKMEEVSEESDHIMEDADDKPAKKPGRKPGSKNSNSPKKRSASPKKSKVKSEEVEESDEGSKSAVEEEVEVGSDDDMKPALAAKARQVVAKQLSGKAPSHPFPDWAAGTPTPYAALVKTFTLAEGTTKRLEKLSHASLFLRQVLRLTPDDLLMVIHLMINKLAADYEGVELGIGESLLMKAIGESCGRSMAMIREDQNEIGDLGMVAMKSRNKQGTLFKPKPLTVKSVHQGLLEIATVKGEGGQGRKVAGIKKLLAAARGDEAKYLVRGLEGKLRTGLAENTVIVALSQAGIVHEMEQKGQKASVSMLTEAELKLRSVFSELPSYEVIIPAMMKYGLMGLKDHCKLQPGVPLKPMLAKPTKSISEVLDRFENKRFTCEYKYDGERAQIHFVSPDSSISYPATSISATTSSTKGITKIFSRSSEDLSKKYPDILSVLDKWVKPGVESFVLDCEAVAWDKEEKRVLPFQQLMTRKRKDVKIEDVKVKVCVFAFDLLFLNGKSLCQETLEERRRLMHESFTEIEGEFTFATYADANDLEQIQVFLEESVKASCEGLMVKMLDGEESGYEPSKRSRNWLKVKKDYLAGVGDSLDLVVVGAYYGRGKRTGGYGAFLLACYNPSSQNYETMCKIGTGFSEENLEEFYKLLSELEIEKPKPYYLHDSGNKLQPDVWFEPKIVWEVKTADLSISPIYKAAAGMADDTGKGRGISLRFPRFIRVRDDKSADDATTSSQVAEMYKRQEVVTSGSKKGGKGVDDDFEY</sequence>
<keyword evidence="4" id="KW-0132">Cell division</keyword>
<comment type="subcellular location">
    <subcellularLocation>
        <location evidence="1">Nucleus</location>
    </subcellularLocation>
</comment>
<dbReference type="SUPFAM" id="SSF56091">
    <property type="entry name" value="DNA ligase/mRNA capping enzyme, catalytic domain"/>
    <property type="match status" value="1"/>
</dbReference>
<dbReference type="GO" id="GO:0005739">
    <property type="term" value="C:mitochondrion"/>
    <property type="evidence" value="ECO:0007669"/>
    <property type="project" value="TreeGrafter"/>
</dbReference>
<dbReference type="GO" id="GO:0071897">
    <property type="term" value="P:DNA biosynthetic process"/>
    <property type="evidence" value="ECO:0007669"/>
    <property type="project" value="InterPro"/>
</dbReference>
<dbReference type="GO" id="GO:0006310">
    <property type="term" value="P:DNA recombination"/>
    <property type="evidence" value="ECO:0007669"/>
    <property type="project" value="UniProtKB-KW"/>
</dbReference>
<feature type="compositionally biased region" description="Basic and acidic residues" evidence="16">
    <location>
        <begin position="152"/>
        <end position="175"/>
    </location>
</feature>
<dbReference type="PANTHER" id="PTHR45674:SF4">
    <property type="entry name" value="DNA LIGASE 1"/>
    <property type="match status" value="1"/>
</dbReference>
<protein>
    <recommendedName>
        <fullName evidence="14">DNA ligase</fullName>
        <ecNumber evidence="14">6.5.1.1</ecNumber>
    </recommendedName>
</protein>
<evidence type="ECO:0000256" key="1">
    <source>
        <dbReference type="ARBA" id="ARBA00004123"/>
    </source>
</evidence>
<keyword evidence="12" id="KW-0131">Cell cycle</keyword>
<dbReference type="InterPro" id="IPR000977">
    <property type="entry name" value="DNA_ligase_ATP-dep"/>
</dbReference>
<keyword evidence="6 14" id="KW-0547">Nucleotide-binding</keyword>
<feature type="compositionally biased region" description="Basic and acidic residues" evidence="16">
    <location>
        <begin position="192"/>
        <end position="206"/>
    </location>
</feature>
<evidence type="ECO:0000256" key="13">
    <source>
        <dbReference type="ARBA" id="ARBA00034003"/>
    </source>
</evidence>
<evidence type="ECO:0000259" key="17">
    <source>
        <dbReference type="PROSITE" id="PS50160"/>
    </source>
</evidence>
<dbReference type="PANTHER" id="PTHR45674">
    <property type="entry name" value="DNA LIGASE 1/3 FAMILY MEMBER"/>
    <property type="match status" value="1"/>
</dbReference>
<evidence type="ECO:0000256" key="7">
    <source>
        <dbReference type="ARBA" id="ARBA00022763"/>
    </source>
</evidence>
<evidence type="ECO:0000256" key="10">
    <source>
        <dbReference type="ARBA" id="ARBA00023204"/>
    </source>
</evidence>
<feature type="compositionally biased region" description="Basic and acidic residues" evidence="16">
    <location>
        <begin position="97"/>
        <end position="116"/>
    </location>
</feature>
<evidence type="ECO:0000256" key="6">
    <source>
        <dbReference type="ARBA" id="ARBA00022741"/>
    </source>
</evidence>
<reference evidence="18 19" key="1">
    <citation type="journal article" date="2018" name="Nat. Ecol. Evol.">
        <title>Pezizomycetes genomes reveal the molecular basis of ectomycorrhizal truffle lifestyle.</title>
        <authorList>
            <person name="Murat C."/>
            <person name="Payen T."/>
            <person name="Noel B."/>
            <person name="Kuo A."/>
            <person name="Morin E."/>
            <person name="Chen J."/>
            <person name="Kohler A."/>
            <person name="Krizsan K."/>
            <person name="Balestrini R."/>
            <person name="Da Silva C."/>
            <person name="Montanini B."/>
            <person name="Hainaut M."/>
            <person name="Levati E."/>
            <person name="Barry K.W."/>
            <person name="Belfiori B."/>
            <person name="Cichocki N."/>
            <person name="Clum A."/>
            <person name="Dockter R.B."/>
            <person name="Fauchery L."/>
            <person name="Guy J."/>
            <person name="Iotti M."/>
            <person name="Le Tacon F."/>
            <person name="Lindquist E.A."/>
            <person name="Lipzen A."/>
            <person name="Malagnac F."/>
            <person name="Mello A."/>
            <person name="Molinier V."/>
            <person name="Miyauchi S."/>
            <person name="Poulain J."/>
            <person name="Riccioni C."/>
            <person name="Rubini A."/>
            <person name="Sitrit Y."/>
            <person name="Splivallo R."/>
            <person name="Traeger S."/>
            <person name="Wang M."/>
            <person name="Zifcakova L."/>
            <person name="Wipf D."/>
            <person name="Zambonelli A."/>
            <person name="Paolocci F."/>
            <person name="Nowrousian M."/>
            <person name="Ottonello S."/>
            <person name="Baldrian P."/>
            <person name="Spatafora J.W."/>
            <person name="Henrissat B."/>
            <person name="Nagy L.G."/>
            <person name="Aury J.M."/>
            <person name="Wincker P."/>
            <person name="Grigoriev I.V."/>
            <person name="Bonfante P."/>
            <person name="Martin F.M."/>
        </authorList>
    </citation>
    <scope>NUCLEOTIDE SEQUENCE [LARGE SCALE GENOMIC DNA]</scope>
    <source>
        <strain evidence="18 19">CCBAS932</strain>
    </source>
</reference>
<dbReference type="Proteomes" id="UP000277580">
    <property type="component" value="Unassembled WGS sequence"/>
</dbReference>
<keyword evidence="5" id="KW-0235">DNA replication</keyword>
<dbReference type="Gene3D" id="3.30.1490.70">
    <property type="match status" value="1"/>
</dbReference>
<dbReference type="CDD" id="cd07969">
    <property type="entry name" value="OBF_DNA_ligase_I"/>
    <property type="match status" value="1"/>
</dbReference>
<dbReference type="PROSITE" id="PS50160">
    <property type="entry name" value="DNA_LIGASE_A3"/>
    <property type="match status" value="1"/>
</dbReference>
<feature type="compositionally biased region" description="Basic residues" evidence="16">
    <location>
        <begin position="233"/>
        <end position="245"/>
    </location>
</feature>
<dbReference type="InterPro" id="IPR050191">
    <property type="entry name" value="ATP-dep_DNA_ligase"/>
</dbReference>
<evidence type="ECO:0000256" key="16">
    <source>
        <dbReference type="SAM" id="MobiDB-lite"/>
    </source>
</evidence>
<dbReference type="GO" id="GO:0005524">
    <property type="term" value="F:ATP binding"/>
    <property type="evidence" value="ECO:0007669"/>
    <property type="project" value="UniProtKB-KW"/>
</dbReference>
<feature type="domain" description="ATP-dependent DNA ligase family profile" evidence="17">
    <location>
        <begin position="732"/>
        <end position="869"/>
    </location>
</feature>
<keyword evidence="19" id="KW-1185">Reference proteome</keyword>
<dbReference type="SUPFAM" id="SSF50249">
    <property type="entry name" value="Nucleic acid-binding proteins"/>
    <property type="match status" value="1"/>
</dbReference>
<dbReference type="FunFam" id="2.40.50.140:FF:000062">
    <property type="entry name" value="DNA ligase"/>
    <property type="match status" value="1"/>
</dbReference>
<dbReference type="STRING" id="1392247.A0A3N4KC31"/>
<dbReference type="Gene3D" id="3.30.470.30">
    <property type="entry name" value="DNA ligase/mRNA capping enzyme"/>
    <property type="match status" value="1"/>
</dbReference>